<keyword evidence="2" id="KW-1185">Reference proteome</keyword>
<evidence type="ECO:0000313" key="2">
    <source>
        <dbReference type="Proteomes" id="UP001140234"/>
    </source>
</evidence>
<sequence length="381" mass="43331">AHQLLHRGRVQAVARNPARQRKGVDVQVLQGSGHVQGQGRARVLPQPRLPPQDVRDGPRRRPPAAGHGVQQKEGRRAQGVAGRLPPGRVDRQQPAVRQHQRVYQQRAGAVLDRGQRAVDPVGRRRAQAGPAQDPVDRADGQPQRRAKGRRAAGQGHRKGHVPPRRPEPGRDHRQHGTGLCRQQQYQPARARGQLWHAARRRQGRSQRPLHLHLPQQDHARHLQQARRRAARDADRRWQARRAALVHARHPDGPGQRRRRHRHRLEHDHPQLQPLRNHRQSAPAHAPRADGADDALVPRLPRHHRAGRGRALPHARQDRGDLRDGAAHLRAAHPRVDRHVQGNAQQVDGRGREGRRADQGLPLQRVHTDRRYHRRADRRADA</sequence>
<gene>
    <name evidence="1" type="ORF">IWQ57_006426</name>
</gene>
<feature type="non-terminal residue" evidence="1">
    <location>
        <position position="1"/>
    </location>
</feature>
<comment type="caution">
    <text evidence="1">The sequence shown here is derived from an EMBL/GenBank/DDBJ whole genome shotgun (WGS) entry which is preliminary data.</text>
</comment>
<name>A0ACC1JJP0_9FUNG</name>
<organism evidence="1 2">
    <name type="scientific">Coemansia nantahalensis</name>
    <dbReference type="NCBI Taxonomy" id="2789366"/>
    <lineage>
        <taxon>Eukaryota</taxon>
        <taxon>Fungi</taxon>
        <taxon>Fungi incertae sedis</taxon>
        <taxon>Zoopagomycota</taxon>
        <taxon>Kickxellomycotina</taxon>
        <taxon>Kickxellomycetes</taxon>
        <taxon>Kickxellales</taxon>
        <taxon>Kickxellaceae</taxon>
        <taxon>Coemansia</taxon>
    </lineage>
</organism>
<evidence type="ECO:0000313" key="1">
    <source>
        <dbReference type="EMBL" id="KAJ2759947.1"/>
    </source>
</evidence>
<protein>
    <submittedName>
        <fullName evidence="1">Uncharacterized protein</fullName>
    </submittedName>
</protein>
<dbReference type="EMBL" id="JANBUJ010003640">
    <property type="protein sequence ID" value="KAJ2759947.1"/>
    <property type="molecule type" value="Genomic_DNA"/>
</dbReference>
<proteinExistence type="predicted"/>
<feature type="non-terminal residue" evidence="1">
    <location>
        <position position="381"/>
    </location>
</feature>
<reference evidence="1" key="1">
    <citation type="submission" date="2022-07" db="EMBL/GenBank/DDBJ databases">
        <title>Phylogenomic reconstructions and comparative analyses of Kickxellomycotina fungi.</title>
        <authorList>
            <person name="Reynolds N.K."/>
            <person name="Stajich J.E."/>
            <person name="Barry K."/>
            <person name="Grigoriev I.V."/>
            <person name="Crous P."/>
            <person name="Smith M.E."/>
        </authorList>
    </citation>
    <scope>NUCLEOTIDE SEQUENCE</scope>
    <source>
        <strain evidence="1">CBS 109366</strain>
    </source>
</reference>
<accession>A0ACC1JJP0</accession>
<dbReference type="Proteomes" id="UP001140234">
    <property type="component" value="Unassembled WGS sequence"/>
</dbReference>